<protein>
    <submittedName>
        <fullName evidence="1">Uncharacterized protein</fullName>
    </submittedName>
</protein>
<proteinExistence type="predicted"/>
<keyword evidence="2" id="KW-1185">Reference proteome</keyword>
<name>A0A7G9QGZ8_9SPHI</name>
<dbReference type="Gene3D" id="1.20.120.330">
    <property type="entry name" value="Nucleotidyltransferases domain 2"/>
    <property type="match status" value="1"/>
</dbReference>
<accession>A0A7G9QGZ8</accession>
<dbReference type="RefSeq" id="WP_187593129.1">
    <property type="nucleotide sequence ID" value="NZ_CP060723.1"/>
</dbReference>
<gene>
    <name evidence="1" type="ORF">H9L23_00445</name>
</gene>
<dbReference type="EMBL" id="CP060723">
    <property type="protein sequence ID" value="QNN42623.1"/>
    <property type="molecule type" value="Genomic_DNA"/>
</dbReference>
<sequence length="172" mass="20404">MGSSSLSFNQKVELLTEVKYYSKEQKEKLNRFAEIRNKFAHLAEIKNFEDCFNSIQGLESKLLKWFPEIMQNKTDSKEDTFSKCFSALFETIAADIERFVEHYNNRLFERVTLEVKAINYDAMLIAMSEVEKEFDPEIMEKFAKRFIERTDEIFRELDQKKENEKAPKKTAP</sequence>
<dbReference type="Proteomes" id="UP000515806">
    <property type="component" value="Chromosome"/>
</dbReference>
<evidence type="ECO:0000313" key="2">
    <source>
        <dbReference type="Proteomes" id="UP000515806"/>
    </source>
</evidence>
<organism evidence="1 2">
    <name type="scientific">Pedobacter roseus</name>
    <dbReference type="NCBI Taxonomy" id="336820"/>
    <lineage>
        <taxon>Bacteria</taxon>
        <taxon>Pseudomonadati</taxon>
        <taxon>Bacteroidota</taxon>
        <taxon>Sphingobacteriia</taxon>
        <taxon>Sphingobacteriales</taxon>
        <taxon>Sphingobacteriaceae</taxon>
        <taxon>Pedobacter</taxon>
    </lineage>
</organism>
<evidence type="ECO:0000313" key="1">
    <source>
        <dbReference type="EMBL" id="QNN42623.1"/>
    </source>
</evidence>
<dbReference type="AlphaFoldDB" id="A0A7G9QGZ8"/>
<dbReference type="KEGG" id="proe:H9L23_00445"/>
<reference evidence="1 2" key="1">
    <citation type="submission" date="2020-08" db="EMBL/GenBank/DDBJ databases">
        <title>Genome sequence of Pedobacter roseus KACC 11594T.</title>
        <authorList>
            <person name="Hyun D.-W."/>
            <person name="Bae J.-W."/>
        </authorList>
    </citation>
    <scope>NUCLEOTIDE SEQUENCE [LARGE SCALE GENOMIC DNA]</scope>
    <source>
        <strain evidence="1 2">KACC 11594</strain>
    </source>
</reference>